<organism evidence="9 10">
    <name type="scientific">Thermobacillus xylanilyticus</name>
    <dbReference type="NCBI Taxonomy" id="76633"/>
    <lineage>
        <taxon>Bacteria</taxon>
        <taxon>Bacillati</taxon>
        <taxon>Bacillota</taxon>
        <taxon>Bacilli</taxon>
        <taxon>Bacillales</taxon>
        <taxon>Paenibacillaceae</taxon>
        <taxon>Thermobacillus</taxon>
    </lineage>
</organism>
<evidence type="ECO:0000256" key="1">
    <source>
        <dbReference type="ARBA" id="ARBA00010141"/>
    </source>
</evidence>
<dbReference type="GO" id="GO:0004557">
    <property type="term" value="F:alpha-galactosidase activity"/>
    <property type="evidence" value="ECO:0007669"/>
    <property type="project" value="UniProtKB-EC"/>
</dbReference>
<evidence type="ECO:0000256" key="2">
    <source>
        <dbReference type="ARBA" id="ARBA00022723"/>
    </source>
</evidence>
<keyword evidence="3 7" id="KW-0378">Hydrolase</keyword>
<proteinExistence type="inferred from homology"/>
<dbReference type="Gene3D" id="3.90.110.10">
    <property type="entry name" value="Lactate dehydrogenase/glycoside hydrolase, family 4, C-terminal"/>
    <property type="match status" value="1"/>
</dbReference>
<dbReference type="EMBL" id="CAJRAY010000018">
    <property type="protein sequence ID" value="CAG5079845.1"/>
    <property type="molecule type" value="Genomic_DNA"/>
</dbReference>
<keyword evidence="10" id="KW-1185">Reference proteome</keyword>
<comment type="similarity">
    <text evidence="1 7">Belongs to the glycosyl hydrolase 4 family.</text>
</comment>
<sequence>MARNPLKIAVIGGGSSYTPELVEGVIQRFEELPVEELVLVDIEEGRHKLEIVGALARRMVEKAGKPIRVKLTMDRRSAIQGADFVLTQLRVGLLDARAKDEAIPLKHEFIGQETTGAGGFAKALRTIPVILDICRDIEELAPDAFLINFTNPAGMVTEAALKYSNVRTIGLCNLPIGTRKQIARLFGVDAEAVDLEWTGINHLNWVTRIAVEGRDVTDELLRRAAGSAGLTMKNIPDLGWDAELLRSIGALPCSYHRYYYMKEEMLKKQLQELQESGTRAEVVKKVEAELFELYKDPELAVKPPQLEQRGGAYYSEAAVNLISSIRNNRKDIQTVNVRNGGAIRCLPDDASIEVNCVIDAAGAHPVPPSTPVTPQIRGLLQVVKAYEELTVEAAVHGDRDAALQALTIHPLVGSAEAARKLLDELLEAHAAYLPRFRVREEGRT</sequence>
<evidence type="ECO:0000256" key="7">
    <source>
        <dbReference type="RuleBase" id="RU361152"/>
    </source>
</evidence>
<dbReference type="InterPro" id="IPR019802">
    <property type="entry name" value="GlycHydrolase_4_CS"/>
</dbReference>
<dbReference type="SUPFAM" id="SSF56327">
    <property type="entry name" value="LDH C-terminal domain-like"/>
    <property type="match status" value="1"/>
</dbReference>
<feature type="domain" description="Glycosyl hydrolase family 4 C-terminal" evidence="8">
    <location>
        <begin position="198"/>
        <end position="412"/>
    </location>
</feature>
<dbReference type="InterPro" id="IPR001088">
    <property type="entry name" value="Glyco_hydro_4"/>
</dbReference>
<dbReference type="InterPro" id="IPR036291">
    <property type="entry name" value="NAD(P)-bd_dom_sf"/>
</dbReference>
<dbReference type="PRINTS" id="PR00732">
    <property type="entry name" value="GLHYDRLASE4"/>
</dbReference>
<dbReference type="EC" id="3.2.1.22" evidence="9"/>
<reference evidence="9 10" key="1">
    <citation type="submission" date="2021-04" db="EMBL/GenBank/DDBJ databases">
        <authorList>
            <person name="Rakotoarivonina H."/>
        </authorList>
    </citation>
    <scope>NUCLEOTIDE SEQUENCE [LARGE SCALE GENOMIC DNA]</scope>
    <source>
        <strain evidence="9 10">XE</strain>
    </source>
</reference>
<accession>A0ABN7RK93</accession>
<name>A0ABN7RK93_THEXY</name>
<keyword evidence="2" id="KW-0479">Metal-binding</keyword>
<evidence type="ECO:0000256" key="6">
    <source>
        <dbReference type="ARBA" id="ARBA00023295"/>
    </source>
</evidence>
<evidence type="ECO:0000313" key="9">
    <source>
        <dbReference type="EMBL" id="CAG5079845.1"/>
    </source>
</evidence>
<dbReference type="Pfam" id="PF02056">
    <property type="entry name" value="Glyco_hydro_4"/>
    <property type="match status" value="1"/>
</dbReference>
<dbReference type="Proteomes" id="UP000681526">
    <property type="component" value="Unassembled WGS sequence"/>
</dbReference>
<evidence type="ECO:0000256" key="4">
    <source>
        <dbReference type="ARBA" id="ARBA00023027"/>
    </source>
</evidence>
<keyword evidence="6 7" id="KW-0326">Glycosidase</keyword>
<evidence type="ECO:0000256" key="5">
    <source>
        <dbReference type="ARBA" id="ARBA00023211"/>
    </source>
</evidence>
<gene>
    <name evidence="9" type="primary">txxe 741-CelFGH4</name>
    <name evidence="9" type="ORF">TXXE_03415</name>
</gene>
<comment type="caution">
    <text evidence="9">The sequence shown here is derived from an EMBL/GenBank/DDBJ whole genome shotgun (WGS) entry which is preliminary data.</text>
</comment>
<dbReference type="PANTHER" id="PTHR32092:SF5">
    <property type="entry name" value="6-PHOSPHO-BETA-GLUCOSIDASE"/>
    <property type="match status" value="1"/>
</dbReference>
<evidence type="ECO:0000259" key="8">
    <source>
        <dbReference type="Pfam" id="PF11975"/>
    </source>
</evidence>
<dbReference type="InterPro" id="IPR022616">
    <property type="entry name" value="Glyco_hydro_4_C"/>
</dbReference>
<dbReference type="InterPro" id="IPR015955">
    <property type="entry name" value="Lactate_DH/Glyco_Ohase_4_C"/>
</dbReference>
<evidence type="ECO:0000256" key="3">
    <source>
        <dbReference type="ARBA" id="ARBA00022801"/>
    </source>
</evidence>
<dbReference type="PANTHER" id="PTHR32092">
    <property type="entry name" value="6-PHOSPHO-BETA-GLUCOSIDASE-RELATED"/>
    <property type="match status" value="1"/>
</dbReference>
<evidence type="ECO:0000313" key="10">
    <source>
        <dbReference type="Proteomes" id="UP000681526"/>
    </source>
</evidence>
<dbReference type="PROSITE" id="PS01324">
    <property type="entry name" value="GLYCOSYL_HYDROL_F4"/>
    <property type="match status" value="1"/>
</dbReference>
<dbReference type="RefSeq" id="WP_213483475.1">
    <property type="nucleotide sequence ID" value="NZ_CAJRAY010000018.1"/>
</dbReference>
<comment type="cofactor">
    <cofactor evidence="7">
        <name>NAD(+)</name>
        <dbReference type="ChEBI" id="CHEBI:57540"/>
    </cofactor>
    <text evidence="7">Binds 1 NAD(+) per subunit.</text>
</comment>
<keyword evidence="4 7" id="KW-0520">NAD</keyword>
<dbReference type="CDD" id="cd05296">
    <property type="entry name" value="GH4_P_beta_glucosidase"/>
    <property type="match status" value="1"/>
</dbReference>
<dbReference type="Pfam" id="PF11975">
    <property type="entry name" value="Glyco_hydro_4C"/>
    <property type="match status" value="1"/>
</dbReference>
<dbReference type="Gene3D" id="3.40.50.720">
    <property type="entry name" value="NAD(P)-binding Rossmann-like Domain"/>
    <property type="match status" value="1"/>
</dbReference>
<keyword evidence="5" id="KW-0464">Manganese</keyword>
<protein>
    <submittedName>
        <fullName evidence="9">Alpha-galactosidases/6-phospho-beta-glucosidases, family 4 of glycosyl hydrolases</fullName>
        <ecNumber evidence="9">3.2.1.22</ecNumber>
    </submittedName>
</protein>
<dbReference type="SUPFAM" id="SSF51735">
    <property type="entry name" value="NAD(P)-binding Rossmann-fold domains"/>
    <property type="match status" value="1"/>
</dbReference>